<dbReference type="EMBL" id="UINC01012476">
    <property type="protein sequence ID" value="SVA54464.1"/>
    <property type="molecule type" value="Genomic_DNA"/>
</dbReference>
<organism evidence="1">
    <name type="scientific">marine metagenome</name>
    <dbReference type="NCBI Taxonomy" id="408172"/>
    <lineage>
        <taxon>unclassified sequences</taxon>
        <taxon>metagenomes</taxon>
        <taxon>ecological metagenomes</taxon>
    </lineage>
</organism>
<name>A0A381WPN2_9ZZZZ</name>
<protein>
    <submittedName>
        <fullName evidence="1">Uncharacterized protein</fullName>
    </submittedName>
</protein>
<proteinExistence type="predicted"/>
<accession>A0A381WPN2</accession>
<dbReference type="AlphaFoldDB" id="A0A381WPN2"/>
<gene>
    <name evidence="1" type="ORF">METZ01_LOCUS107318</name>
</gene>
<sequence length="42" mass="4720">MGDSTILLTSLRIIMIAEVTENHAMYFTVSAFQETIKSQIKS</sequence>
<evidence type="ECO:0000313" key="1">
    <source>
        <dbReference type="EMBL" id="SVA54464.1"/>
    </source>
</evidence>
<reference evidence="1" key="1">
    <citation type="submission" date="2018-05" db="EMBL/GenBank/DDBJ databases">
        <authorList>
            <person name="Lanie J.A."/>
            <person name="Ng W.-L."/>
            <person name="Kazmierczak K.M."/>
            <person name="Andrzejewski T.M."/>
            <person name="Davidsen T.M."/>
            <person name="Wayne K.J."/>
            <person name="Tettelin H."/>
            <person name="Glass J.I."/>
            <person name="Rusch D."/>
            <person name="Podicherti R."/>
            <person name="Tsui H.-C.T."/>
            <person name="Winkler M.E."/>
        </authorList>
    </citation>
    <scope>NUCLEOTIDE SEQUENCE</scope>
</reference>